<evidence type="ECO:0000256" key="9">
    <source>
        <dbReference type="ARBA" id="ARBA00023306"/>
    </source>
</evidence>
<dbReference type="RefSeq" id="WP_390292532.1">
    <property type="nucleotide sequence ID" value="NZ_JBHSFU010000001.1"/>
</dbReference>
<keyword evidence="5 12" id="KW-0132">Cell division</keyword>
<keyword evidence="18" id="KW-1185">Reference proteome</keyword>
<keyword evidence="8 12" id="KW-0413">Isomerase</keyword>
<dbReference type="Gene3D" id="3.10.50.40">
    <property type="match status" value="1"/>
</dbReference>
<evidence type="ECO:0000256" key="8">
    <source>
        <dbReference type="ARBA" id="ARBA00023235"/>
    </source>
</evidence>
<evidence type="ECO:0000256" key="3">
    <source>
        <dbReference type="ARBA" id="ARBA00013194"/>
    </source>
</evidence>
<evidence type="ECO:0000256" key="14">
    <source>
        <dbReference type="RuleBase" id="RU003914"/>
    </source>
</evidence>
<dbReference type="InterPro" id="IPR046357">
    <property type="entry name" value="PPIase_dom_sf"/>
</dbReference>
<keyword evidence="12" id="KW-0963">Cytoplasm</keyword>
<sequence>MTAKWEKQEGNEGVLTINVSSEEFDRALDQAFKKVVKDVQIPGFRKGKVPRKIFENRFGVESLYQDAVDIVLPDAYVKAVEETGIEPVEQPEVDIEEIEQGKDLVFTAKVTVKPEVKLGEYKGLEVEEQSVEVTDEDVDQELESLRQQQAELVIKEEGKIEEGDTVVMDFEGFIDGEAFEGGKGEDHSLEIGSGQFIPGFEEKLVGKESGEETEIAVTFPEDYHAEHLAGKEATFKVKIHDIKTKELPELDDEFAKDVDEEVETLDELKTKKKGELEEQRKQDAENQKRETLIEKASDNAEVDVPEAMVNTELDRMLQEFEQRLQMQGMTMEMYFQFSGQDENALKEQMKDDAQKRVKTNLTLEAIFNEENLEVADEDVDAELNKMASMYGTEVEQLKQMLGGNTDALKEDLKFRKAIDFLVENSKTA</sequence>
<evidence type="ECO:0000256" key="6">
    <source>
        <dbReference type="ARBA" id="ARBA00023110"/>
    </source>
</evidence>
<dbReference type="Pfam" id="PF05697">
    <property type="entry name" value="Trigger_N"/>
    <property type="match status" value="1"/>
</dbReference>
<evidence type="ECO:0000256" key="1">
    <source>
        <dbReference type="ARBA" id="ARBA00000971"/>
    </source>
</evidence>
<proteinExistence type="inferred from homology"/>
<evidence type="ECO:0000256" key="7">
    <source>
        <dbReference type="ARBA" id="ARBA00023186"/>
    </source>
</evidence>
<dbReference type="PANTHER" id="PTHR30560:SF3">
    <property type="entry name" value="TRIGGER FACTOR-LIKE PROTEIN TIG, CHLOROPLASTIC"/>
    <property type="match status" value="1"/>
</dbReference>
<dbReference type="SUPFAM" id="SSF109998">
    <property type="entry name" value="Triger factor/SurA peptide-binding domain-like"/>
    <property type="match status" value="1"/>
</dbReference>
<feature type="domain" description="PPIase FKBP-type" evidence="16">
    <location>
        <begin position="163"/>
        <end position="245"/>
    </location>
</feature>
<comment type="function">
    <text evidence="10 12">Involved in protein export. Acts as a chaperone by maintaining the newly synthesized protein in an open conformation. Functions as a peptidyl-prolyl cis-trans isomerase.</text>
</comment>
<dbReference type="PANTHER" id="PTHR30560">
    <property type="entry name" value="TRIGGER FACTOR CHAPERONE AND PEPTIDYL-PROLYL CIS/TRANS ISOMERASE"/>
    <property type="match status" value="1"/>
</dbReference>
<comment type="subcellular location">
    <subcellularLocation>
        <location evidence="12">Cytoplasm</location>
    </subcellularLocation>
    <text evidence="12">About half TF is bound to the ribosome near the polypeptide exit tunnel while the other half is free in the cytoplasm.</text>
</comment>
<evidence type="ECO:0000313" key="18">
    <source>
        <dbReference type="Proteomes" id="UP001595989"/>
    </source>
</evidence>
<dbReference type="Pfam" id="PF00254">
    <property type="entry name" value="FKBP_C"/>
    <property type="match status" value="1"/>
</dbReference>
<dbReference type="InterPro" id="IPR008881">
    <property type="entry name" value="Trigger_fac_ribosome-bd_bac"/>
</dbReference>
<accession>A0ABV9DD40</accession>
<dbReference type="SUPFAM" id="SSF102735">
    <property type="entry name" value="Trigger factor ribosome-binding domain"/>
    <property type="match status" value="1"/>
</dbReference>
<evidence type="ECO:0000256" key="11">
    <source>
        <dbReference type="ARBA" id="ARBA00029986"/>
    </source>
</evidence>
<dbReference type="Gene3D" id="3.30.70.1050">
    <property type="entry name" value="Trigger factor ribosome-binding domain"/>
    <property type="match status" value="1"/>
</dbReference>
<dbReference type="InterPro" id="IPR036611">
    <property type="entry name" value="Trigger_fac_ribosome-bd_sf"/>
</dbReference>
<dbReference type="PIRSF" id="PIRSF003095">
    <property type="entry name" value="Trigger_factor"/>
    <property type="match status" value="1"/>
</dbReference>
<keyword evidence="9 12" id="KW-0131">Cell cycle</keyword>
<dbReference type="NCBIfam" id="TIGR00115">
    <property type="entry name" value="tig"/>
    <property type="match status" value="1"/>
</dbReference>
<keyword evidence="6 12" id="KW-0697">Rotamase</keyword>
<comment type="similarity">
    <text evidence="2 12 14">Belongs to the FKBP-type PPIase family. Tig subfamily.</text>
</comment>
<dbReference type="Gene3D" id="1.10.3120.10">
    <property type="entry name" value="Trigger factor, C-terminal domain"/>
    <property type="match status" value="1"/>
</dbReference>
<dbReference type="InterPro" id="IPR037041">
    <property type="entry name" value="Trigger_fac_C_sf"/>
</dbReference>
<dbReference type="InterPro" id="IPR008880">
    <property type="entry name" value="Trigger_fac_C"/>
</dbReference>
<keyword evidence="7 12" id="KW-0143">Chaperone</keyword>
<protein>
    <recommendedName>
        <fullName evidence="4 12">Trigger factor</fullName>
        <shortName evidence="12">TF</shortName>
        <ecNumber evidence="3 12">5.2.1.8</ecNumber>
    </recommendedName>
    <alternativeName>
        <fullName evidence="11 12">PPIase</fullName>
    </alternativeName>
</protein>
<dbReference type="GO" id="GO:0003755">
    <property type="term" value="F:peptidyl-prolyl cis-trans isomerase activity"/>
    <property type="evidence" value="ECO:0007669"/>
    <property type="project" value="UniProtKB-EC"/>
</dbReference>
<comment type="domain">
    <text evidence="12">Consists of 3 domains; the N-terminus binds the ribosome, the middle domain has PPIase activity, while the C-terminus has intrinsic chaperone activity on its own.</text>
</comment>
<evidence type="ECO:0000256" key="15">
    <source>
        <dbReference type="SAM" id="MobiDB-lite"/>
    </source>
</evidence>
<dbReference type="Proteomes" id="UP001595989">
    <property type="component" value="Unassembled WGS sequence"/>
</dbReference>
<comment type="caution">
    <text evidence="17">The sequence shown here is derived from an EMBL/GenBank/DDBJ whole genome shotgun (WGS) entry which is preliminary data.</text>
</comment>
<dbReference type="PROSITE" id="PS50059">
    <property type="entry name" value="FKBP_PPIASE"/>
    <property type="match status" value="1"/>
</dbReference>
<evidence type="ECO:0000256" key="12">
    <source>
        <dbReference type="HAMAP-Rule" id="MF_00303"/>
    </source>
</evidence>
<evidence type="ECO:0000256" key="10">
    <source>
        <dbReference type="ARBA" id="ARBA00024849"/>
    </source>
</evidence>
<feature type="region of interest" description="Disordered" evidence="15">
    <location>
        <begin position="275"/>
        <end position="300"/>
    </location>
</feature>
<organism evidence="17 18">
    <name type="scientific">Virgibacillus kekensis</name>
    <dbReference type="NCBI Taxonomy" id="202261"/>
    <lineage>
        <taxon>Bacteria</taxon>
        <taxon>Bacillati</taxon>
        <taxon>Bacillota</taxon>
        <taxon>Bacilli</taxon>
        <taxon>Bacillales</taxon>
        <taxon>Bacillaceae</taxon>
        <taxon>Virgibacillus</taxon>
    </lineage>
</organism>
<dbReference type="InterPro" id="IPR027304">
    <property type="entry name" value="Trigger_fact/SurA_dom_sf"/>
</dbReference>
<name>A0ABV9DD40_9BACI</name>
<evidence type="ECO:0000256" key="2">
    <source>
        <dbReference type="ARBA" id="ARBA00005464"/>
    </source>
</evidence>
<evidence type="ECO:0000256" key="13">
    <source>
        <dbReference type="PROSITE-ProRule" id="PRU00277"/>
    </source>
</evidence>
<feature type="compositionally biased region" description="Basic and acidic residues" evidence="15">
    <location>
        <begin position="275"/>
        <end position="298"/>
    </location>
</feature>
<dbReference type="InterPro" id="IPR001179">
    <property type="entry name" value="PPIase_FKBP_dom"/>
</dbReference>
<evidence type="ECO:0000313" key="17">
    <source>
        <dbReference type="EMBL" id="MFC4556601.1"/>
    </source>
</evidence>
<dbReference type="Pfam" id="PF05698">
    <property type="entry name" value="Trigger_C"/>
    <property type="match status" value="1"/>
</dbReference>
<dbReference type="EMBL" id="JBHSFU010000001">
    <property type="protein sequence ID" value="MFC4556601.1"/>
    <property type="molecule type" value="Genomic_DNA"/>
</dbReference>
<dbReference type="EC" id="5.2.1.8" evidence="3 12"/>
<evidence type="ECO:0000259" key="16">
    <source>
        <dbReference type="PROSITE" id="PS50059"/>
    </source>
</evidence>
<reference evidence="18" key="1">
    <citation type="journal article" date="2019" name="Int. J. Syst. Evol. Microbiol.">
        <title>The Global Catalogue of Microorganisms (GCM) 10K type strain sequencing project: providing services to taxonomists for standard genome sequencing and annotation.</title>
        <authorList>
            <consortium name="The Broad Institute Genomics Platform"/>
            <consortium name="The Broad Institute Genome Sequencing Center for Infectious Disease"/>
            <person name="Wu L."/>
            <person name="Ma J."/>
        </authorList>
    </citation>
    <scope>NUCLEOTIDE SEQUENCE [LARGE SCALE GENOMIC DNA]</scope>
    <source>
        <strain evidence="18">CGMCC 4.7426</strain>
    </source>
</reference>
<comment type="catalytic activity">
    <reaction evidence="1 12 13">
        <text>[protein]-peptidylproline (omega=180) = [protein]-peptidylproline (omega=0)</text>
        <dbReference type="Rhea" id="RHEA:16237"/>
        <dbReference type="Rhea" id="RHEA-COMP:10747"/>
        <dbReference type="Rhea" id="RHEA-COMP:10748"/>
        <dbReference type="ChEBI" id="CHEBI:83833"/>
        <dbReference type="ChEBI" id="CHEBI:83834"/>
        <dbReference type="EC" id="5.2.1.8"/>
    </reaction>
</comment>
<dbReference type="HAMAP" id="MF_00303">
    <property type="entry name" value="Trigger_factor_Tig"/>
    <property type="match status" value="1"/>
</dbReference>
<dbReference type="SUPFAM" id="SSF54534">
    <property type="entry name" value="FKBP-like"/>
    <property type="match status" value="1"/>
</dbReference>
<evidence type="ECO:0000256" key="5">
    <source>
        <dbReference type="ARBA" id="ARBA00022618"/>
    </source>
</evidence>
<dbReference type="InterPro" id="IPR005215">
    <property type="entry name" value="Trig_fac"/>
</dbReference>
<gene>
    <name evidence="12 17" type="primary">tig</name>
    <name evidence="17" type="ORF">ACFO3D_00070</name>
</gene>
<evidence type="ECO:0000256" key="4">
    <source>
        <dbReference type="ARBA" id="ARBA00016902"/>
    </source>
</evidence>